<dbReference type="EMBL" id="GEDG01007945">
    <property type="protein sequence ID" value="JAP30558.1"/>
    <property type="molecule type" value="Transcribed_RNA"/>
</dbReference>
<proteinExistence type="predicted"/>
<accession>A0A0V0ID45</accession>
<protein>
    <submittedName>
        <fullName evidence="1">Putative ovule protein</fullName>
    </submittedName>
</protein>
<evidence type="ECO:0000313" key="1">
    <source>
        <dbReference type="EMBL" id="JAP30558.1"/>
    </source>
</evidence>
<reference evidence="1" key="1">
    <citation type="submission" date="2015-12" db="EMBL/GenBank/DDBJ databases">
        <title>Gene expression during late stages of embryo sac development: a critical building block for successful pollen-pistil interactions.</title>
        <authorList>
            <person name="Liu Y."/>
            <person name="Joly V."/>
            <person name="Sabar M."/>
            <person name="Matton D.P."/>
        </authorList>
    </citation>
    <scope>NUCLEOTIDE SEQUENCE</scope>
</reference>
<name>A0A0V0ID45_SOLCH</name>
<sequence length="74" mass="8845">MKHKIDKIVIATIIVLAVRKNILQVHDVLYFKRKYQCLYVKWEGKECETILLLSNYPTHKFRLLNTLNEGNRTK</sequence>
<organism evidence="1">
    <name type="scientific">Solanum chacoense</name>
    <name type="common">Chaco potato</name>
    <dbReference type="NCBI Taxonomy" id="4108"/>
    <lineage>
        <taxon>Eukaryota</taxon>
        <taxon>Viridiplantae</taxon>
        <taxon>Streptophyta</taxon>
        <taxon>Embryophyta</taxon>
        <taxon>Tracheophyta</taxon>
        <taxon>Spermatophyta</taxon>
        <taxon>Magnoliopsida</taxon>
        <taxon>eudicotyledons</taxon>
        <taxon>Gunneridae</taxon>
        <taxon>Pentapetalae</taxon>
        <taxon>asterids</taxon>
        <taxon>lamiids</taxon>
        <taxon>Solanales</taxon>
        <taxon>Solanaceae</taxon>
        <taxon>Solanoideae</taxon>
        <taxon>Solaneae</taxon>
        <taxon>Solanum</taxon>
    </lineage>
</organism>
<dbReference type="AlphaFoldDB" id="A0A0V0ID45"/>